<evidence type="ECO:0000313" key="2">
    <source>
        <dbReference type="EMBL" id="UXN68358.1"/>
    </source>
</evidence>
<keyword evidence="3" id="KW-1185">Reference proteome</keyword>
<dbReference type="RefSeq" id="WP_262166169.1">
    <property type="nucleotide sequence ID" value="NZ_CP104965.1"/>
</dbReference>
<evidence type="ECO:0000313" key="3">
    <source>
        <dbReference type="Proteomes" id="UP001061862"/>
    </source>
</evidence>
<dbReference type="EMBL" id="CP104965">
    <property type="protein sequence ID" value="UXN68358.1"/>
    <property type="molecule type" value="Genomic_DNA"/>
</dbReference>
<keyword evidence="1" id="KW-0472">Membrane</keyword>
<organism evidence="2 3">
    <name type="scientific">Devosia neptuniae</name>
    <dbReference type="NCBI Taxonomy" id="191302"/>
    <lineage>
        <taxon>Bacteria</taxon>
        <taxon>Pseudomonadati</taxon>
        <taxon>Pseudomonadota</taxon>
        <taxon>Alphaproteobacteria</taxon>
        <taxon>Hyphomicrobiales</taxon>
        <taxon>Devosiaceae</taxon>
        <taxon>Devosia</taxon>
    </lineage>
</organism>
<dbReference type="Proteomes" id="UP001061862">
    <property type="component" value="Chromosome"/>
</dbReference>
<evidence type="ECO:0000256" key="1">
    <source>
        <dbReference type="SAM" id="Phobius"/>
    </source>
</evidence>
<feature type="transmembrane region" description="Helical" evidence="1">
    <location>
        <begin position="99"/>
        <end position="115"/>
    </location>
</feature>
<feature type="transmembrane region" description="Helical" evidence="1">
    <location>
        <begin position="27"/>
        <end position="51"/>
    </location>
</feature>
<proteinExistence type="predicted"/>
<keyword evidence="1" id="KW-1133">Transmembrane helix</keyword>
<feature type="transmembrane region" description="Helical" evidence="1">
    <location>
        <begin position="58"/>
        <end position="79"/>
    </location>
</feature>
<dbReference type="InterPro" id="IPR009937">
    <property type="entry name" value="Phage_holin_3_6"/>
</dbReference>
<reference evidence="2 3" key="1">
    <citation type="submission" date="2022-09" db="EMBL/GenBank/DDBJ databases">
        <title>Interaction between co-microsymbionts with complementary sets of symbiotic genes in legume-rhizobium systems.</title>
        <authorList>
            <person name="Safronova V."/>
            <person name="Sazanova A."/>
            <person name="Afonin A."/>
            <person name="Chirak E."/>
        </authorList>
    </citation>
    <scope>NUCLEOTIDE SEQUENCE [LARGE SCALE GENOMIC DNA]</scope>
    <source>
        <strain evidence="2 3">A18/4-1</strain>
    </source>
</reference>
<keyword evidence="1" id="KW-0812">Transmembrane</keyword>
<evidence type="ECO:0008006" key="4">
    <source>
        <dbReference type="Google" id="ProtNLM"/>
    </source>
</evidence>
<protein>
    <recommendedName>
        <fullName evidence="4">Holin-X, holin superfamily III</fullName>
    </recommendedName>
</protein>
<accession>A0ABY6C7Z5</accession>
<sequence length="144" mass="15194">MNLLVPLAALLGIEVEAITDRAKKLAIVYAVISLFLLLGCFFLVAAGFFALATQIGPIYAALVLGGVFLVLALAVFAGAQIGESNRKRRTVERRRSSETGAFVTTAALTALPVLLRSPVIRKLGLPAAALAAFLLVRNADDNDD</sequence>
<gene>
    <name evidence="2" type="ORF">N8A98_13880</name>
</gene>
<dbReference type="Pfam" id="PF07332">
    <property type="entry name" value="Phage_holin_3_6"/>
    <property type="match status" value="1"/>
</dbReference>
<name>A0ABY6C7Z5_9HYPH</name>